<gene>
    <name evidence="16" type="primary">LOC114911644</name>
</gene>
<reference evidence="16" key="3">
    <citation type="submission" date="2025-09" db="UniProtKB">
        <authorList>
            <consortium name="Ensembl"/>
        </authorList>
    </citation>
    <scope>IDENTIFICATION</scope>
</reference>
<dbReference type="FunFam" id="1.10.630.10:FF:000010">
    <property type="entry name" value="cytochrome P450 2W1 isoform X2"/>
    <property type="match status" value="1"/>
</dbReference>
<dbReference type="PROSITE" id="PS00086">
    <property type="entry name" value="CYTOCHROME_P450"/>
    <property type="match status" value="1"/>
</dbReference>
<evidence type="ECO:0000256" key="9">
    <source>
        <dbReference type="ARBA" id="ARBA00023002"/>
    </source>
</evidence>
<keyword evidence="9 14" id="KW-0560">Oxidoreductase</keyword>
<dbReference type="GO" id="GO:0005506">
    <property type="term" value="F:iron ion binding"/>
    <property type="evidence" value="ECO:0007669"/>
    <property type="project" value="InterPro"/>
</dbReference>
<evidence type="ECO:0000256" key="4">
    <source>
        <dbReference type="ARBA" id="ARBA00010617"/>
    </source>
</evidence>
<keyword evidence="15" id="KW-1133">Transmembrane helix</keyword>
<dbReference type="CDD" id="cd11026">
    <property type="entry name" value="CYP2"/>
    <property type="match status" value="1"/>
</dbReference>
<evidence type="ECO:0000256" key="5">
    <source>
        <dbReference type="ARBA" id="ARBA00022617"/>
    </source>
</evidence>
<keyword evidence="12 15" id="KW-0472">Membrane</keyword>
<sequence>RGAMEISSTLVLAGLVSVLLLYFSWRGGRRNVRLPPGPKPLPLLGNLLQMEKRAPIKSFVKFSKIYGPVVTVYIGPQRAVILVGYKTVKEALCDQSDDFADRAPSPVANKVVRGYGLIASNGERWRQLRRFTLSTLRDFGMGRKTMEEWILEESKYLIDSLSNTDSSPCDPTYILGRAVSNVICSLVFGQRFEYQDNRFLRLLQILNAAIRFGSSPLGSLYNTFPRLMNHLPGYHHKFFAGVDELKAFIIEKIHQHEETLSPHSPRDFIDCFLVKLKQEKDSPSTEFHYDNMVATVFNLFTAGTETTSTTLRYAVMMLIKYPEIQEKVHLEIDTVIGKDRQPTMEDRKSLHFTDAVIHEVQRYLDLIPFSVPHYATRDISFRGYTIPKGTVIIPFLHSVLRDETQWESPLTFKPGHFLDHNGNFKKNSAFMAFSGGKRVCAGESLARMELFLFLVTLLQRFTFSCPGGPDSLDPTPEFSNRGNVPRQYQLIATPR</sequence>
<dbReference type="InterPro" id="IPR008067">
    <property type="entry name" value="Cyt_P450_E_grp-I_CYP2A-like"/>
</dbReference>
<name>A0A8C9WNG1_SCLFO</name>
<keyword evidence="7" id="KW-0256">Endoplasmic reticulum</keyword>
<dbReference type="Pfam" id="PF00067">
    <property type="entry name" value="p450"/>
    <property type="match status" value="1"/>
</dbReference>
<evidence type="ECO:0000313" key="16">
    <source>
        <dbReference type="Ensembl" id="ENSSFOP00015077456.1"/>
    </source>
</evidence>
<evidence type="ECO:0000256" key="8">
    <source>
        <dbReference type="ARBA" id="ARBA00022848"/>
    </source>
</evidence>
<evidence type="ECO:0000256" key="11">
    <source>
        <dbReference type="ARBA" id="ARBA00023033"/>
    </source>
</evidence>
<evidence type="ECO:0000256" key="13">
    <source>
        <dbReference type="PIRSR" id="PIRSR602401-1"/>
    </source>
</evidence>
<comment type="subcellular location">
    <subcellularLocation>
        <location evidence="3">Endoplasmic reticulum membrane</location>
    </subcellularLocation>
    <subcellularLocation>
        <location evidence="2">Microsome membrane</location>
    </subcellularLocation>
</comment>
<dbReference type="OrthoDB" id="1103324at2759"/>
<evidence type="ECO:0000256" key="7">
    <source>
        <dbReference type="ARBA" id="ARBA00022824"/>
    </source>
</evidence>
<dbReference type="InterPro" id="IPR001128">
    <property type="entry name" value="Cyt_P450"/>
</dbReference>
<feature type="binding site" description="axial binding residue" evidence="13">
    <location>
        <position position="440"/>
    </location>
    <ligand>
        <name>heme</name>
        <dbReference type="ChEBI" id="CHEBI:30413"/>
    </ligand>
    <ligandPart>
        <name>Fe</name>
        <dbReference type="ChEBI" id="CHEBI:18248"/>
    </ligandPart>
</feature>
<dbReference type="PANTHER" id="PTHR24300:SF153">
    <property type="entry name" value="CYTOCHROME P450 2G1-LIKE-RELATED"/>
    <property type="match status" value="1"/>
</dbReference>
<dbReference type="PANTHER" id="PTHR24300">
    <property type="entry name" value="CYTOCHROME P450 508A4-RELATED"/>
    <property type="match status" value="1"/>
</dbReference>
<dbReference type="GO" id="GO:0006805">
    <property type="term" value="P:xenobiotic metabolic process"/>
    <property type="evidence" value="ECO:0007669"/>
    <property type="project" value="TreeGrafter"/>
</dbReference>
<keyword evidence="8" id="KW-0492">Microsome</keyword>
<evidence type="ECO:0000256" key="12">
    <source>
        <dbReference type="ARBA" id="ARBA00023136"/>
    </source>
</evidence>
<dbReference type="InterPro" id="IPR017972">
    <property type="entry name" value="Cyt_P450_CS"/>
</dbReference>
<protein>
    <recommendedName>
        <fullName evidence="18">Cytochrome P450 2G1-like</fullName>
    </recommendedName>
</protein>
<keyword evidence="11 14" id="KW-0503">Monooxygenase</keyword>
<dbReference type="PRINTS" id="PR00463">
    <property type="entry name" value="EP450I"/>
</dbReference>
<dbReference type="InterPro" id="IPR036396">
    <property type="entry name" value="Cyt_P450_sf"/>
</dbReference>
<dbReference type="SUPFAM" id="SSF48264">
    <property type="entry name" value="Cytochrome P450"/>
    <property type="match status" value="1"/>
</dbReference>
<keyword evidence="17" id="KW-1185">Reference proteome</keyword>
<dbReference type="Proteomes" id="UP000694397">
    <property type="component" value="Chromosome 10"/>
</dbReference>
<dbReference type="PRINTS" id="PR01684">
    <property type="entry name" value="EP450ICYP2A"/>
</dbReference>
<evidence type="ECO:0000256" key="2">
    <source>
        <dbReference type="ARBA" id="ARBA00004524"/>
    </source>
</evidence>
<dbReference type="GeneTree" id="ENSGT00940000162064"/>
<comment type="cofactor">
    <cofactor evidence="1 13">
        <name>heme</name>
        <dbReference type="ChEBI" id="CHEBI:30413"/>
    </cofactor>
</comment>
<feature type="transmembrane region" description="Helical" evidence="15">
    <location>
        <begin position="6"/>
        <end position="25"/>
    </location>
</feature>
<keyword evidence="5 13" id="KW-0349">Heme</keyword>
<dbReference type="PRINTS" id="PR00385">
    <property type="entry name" value="P450"/>
</dbReference>
<evidence type="ECO:0000256" key="6">
    <source>
        <dbReference type="ARBA" id="ARBA00022723"/>
    </source>
</evidence>
<dbReference type="GO" id="GO:0016712">
    <property type="term" value="F:oxidoreductase activity, acting on paired donors, with incorporation or reduction of molecular oxygen, reduced flavin or flavoprotein as one donor, and incorporation of one atom of oxygen"/>
    <property type="evidence" value="ECO:0007669"/>
    <property type="project" value="InterPro"/>
</dbReference>
<evidence type="ECO:0000313" key="17">
    <source>
        <dbReference type="Proteomes" id="UP000694397"/>
    </source>
</evidence>
<keyword evidence="10 13" id="KW-0408">Iron</keyword>
<evidence type="ECO:0000256" key="1">
    <source>
        <dbReference type="ARBA" id="ARBA00001971"/>
    </source>
</evidence>
<reference evidence="16 17" key="1">
    <citation type="submission" date="2019-04" db="EMBL/GenBank/DDBJ databases">
        <authorList>
            <consortium name="Wellcome Sanger Institute Data Sharing"/>
        </authorList>
    </citation>
    <scope>NUCLEOTIDE SEQUENCE [LARGE SCALE GENOMIC DNA]</scope>
</reference>
<dbReference type="Ensembl" id="ENSSFOT00015078340.1">
    <property type="protein sequence ID" value="ENSSFOP00015077456.1"/>
    <property type="gene ID" value="ENSSFOG00015032494.1"/>
</dbReference>
<keyword evidence="6 13" id="KW-0479">Metal-binding</keyword>
<reference evidence="16" key="2">
    <citation type="submission" date="2025-08" db="UniProtKB">
        <authorList>
            <consortium name="Ensembl"/>
        </authorList>
    </citation>
    <scope>IDENTIFICATION</scope>
</reference>
<dbReference type="InterPro" id="IPR050182">
    <property type="entry name" value="Cytochrome_P450_fam2"/>
</dbReference>
<dbReference type="GO" id="GO:0020037">
    <property type="term" value="F:heme binding"/>
    <property type="evidence" value="ECO:0007669"/>
    <property type="project" value="InterPro"/>
</dbReference>
<proteinExistence type="inferred from homology"/>
<accession>A0A8C9WNG1</accession>
<evidence type="ECO:0000256" key="15">
    <source>
        <dbReference type="SAM" id="Phobius"/>
    </source>
</evidence>
<dbReference type="GO" id="GO:0006082">
    <property type="term" value="P:organic acid metabolic process"/>
    <property type="evidence" value="ECO:0007669"/>
    <property type="project" value="TreeGrafter"/>
</dbReference>
<dbReference type="InterPro" id="IPR002401">
    <property type="entry name" value="Cyt_P450_E_grp-I"/>
</dbReference>
<evidence type="ECO:0000256" key="3">
    <source>
        <dbReference type="ARBA" id="ARBA00004586"/>
    </source>
</evidence>
<evidence type="ECO:0008006" key="18">
    <source>
        <dbReference type="Google" id="ProtNLM"/>
    </source>
</evidence>
<evidence type="ECO:0000256" key="10">
    <source>
        <dbReference type="ARBA" id="ARBA00023004"/>
    </source>
</evidence>
<dbReference type="Gene3D" id="1.10.630.10">
    <property type="entry name" value="Cytochrome P450"/>
    <property type="match status" value="1"/>
</dbReference>
<dbReference type="AlphaFoldDB" id="A0A8C9WNG1"/>
<dbReference type="GO" id="GO:0005789">
    <property type="term" value="C:endoplasmic reticulum membrane"/>
    <property type="evidence" value="ECO:0007669"/>
    <property type="project" value="UniProtKB-SubCell"/>
</dbReference>
<keyword evidence="15" id="KW-0812">Transmembrane</keyword>
<organism evidence="16 17">
    <name type="scientific">Scleropages formosus</name>
    <name type="common">Asian bonytongue</name>
    <name type="synonym">Osteoglossum formosum</name>
    <dbReference type="NCBI Taxonomy" id="113540"/>
    <lineage>
        <taxon>Eukaryota</taxon>
        <taxon>Metazoa</taxon>
        <taxon>Chordata</taxon>
        <taxon>Craniata</taxon>
        <taxon>Vertebrata</taxon>
        <taxon>Euteleostomi</taxon>
        <taxon>Actinopterygii</taxon>
        <taxon>Neopterygii</taxon>
        <taxon>Teleostei</taxon>
        <taxon>Osteoglossocephala</taxon>
        <taxon>Osteoglossomorpha</taxon>
        <taxon>Osteoglossiformes</taxon>
        <taxon>Osteoglossidae</taxon>
        <taxon>Scleropages</taxon>
    </lineage>
</organism>
<comment type="similarity">
    <text evidence="4 14">Belongs to the cytochrome P450 family.</text>
</comment>
<dbReference type="GO" id="GO:0046222">
    <property type="term" value="P:aflatoxin metabolic process"/>
    <property type="evidence" value="ECO:0007669"/>
    <property type="project" value="UniProtKB-ARBA"/>
</dbReference>
<evidence type="ECO:0000256" key="14">
    <source>
        <dbReference type="RuleBase" id="RU000461"/>
    </source>
</evidence>